<dbReference type="GO" id="GO:0005829">
    <property type="term" value="C:cytosol"/>
    <property type="evidence" value="ECO:0007669"/>
    <property type="project" value="TreeGrafter"/>
</dbReference>
<dbReference type="PROSITE" id="PS01228">
    <property type="entry name" value="COF_1"/>
    <property type="match status" value="1"/>
</dbReference>
<dbReference type="SFLD" id="SFLDS00003">
    <property type="entry name" value="Haloacid_Dehalogenase"/>
    <property type="match status" value="1"/>
</dbReference>
<dbReference type="PROSITE" id="PS01229">
    <property type="entry name" value="COF_2"/>
    <property type="match status" value="1"/>
</dbReference>
<protein>
    <submittedName>
        <fullName evidence="2">Uncharacterized protein</fullName>
    </submittedName>
</protein>
<dbReference type="SUPFAM" id="SSF56784">
    <property type="entry name" value="HAD-like"/>
    <property type="match status" value="1"/>
</dbReference>
<comment type="caution">
    <text evidence="2">The sequence shown here is derived from an EMBL/GenBank/DDBJ whole genome shotgun (WGS) entry which is preliminary data.</text>
</comment>
<evidence type="ECO:0000313" key="2">
    <source>
        <dbReference type="EMBL" id="KAJ3141979.1"/>
    </source>
</evidence>
<dbReference type="PANTHER" id="PTHR10000">
    <property type="entry name" value="PHOSPHOSERINE PHOSPHATASE"/>
    <property type="match status" value="1"/>
</dbReference>
<dbReference type="InterPro" id="IPR023214">
    <property type="entry name" value="HAD_sf"/>
</dbReference>
<dbReference type="InterPro" id="IPR006379">
    <property type="entry name" value="HAD-SF_hydro_IIB"/>
</dbReference>
<proteinExistence type="predicted"/>
<dbReference type="GO" id="GO:0000287">
    <property type="term" value="F:magnesium ion binding"/>
    <property type="evidence" value="ECO:0007669"/>
    <property type="project" value="TreeGrafter"/>
</dbReference>
<dbReference type="GO" id="GO:0016791">
    <property type="term" value="F:phosphatase activity"/>
    <property type="evidence" value="ECO:0007669"/>
    <property type="project" value="TreeGrafter"/>
</dbReference>
<accession>A0AAD5T9W1</accession>
<feature type="region of interest" description="Disordered" evidence="1">
    <location>
        <begin position="74"/>
        <end position="99"/>
    </location>
</feature>
<dbReference type="Pfam" id="PF08282">
    <property type="entry name" value="Hydrolase_3"/>
    <property type="match status" value="2"/>
</dbReference>
<name>A0AAD5T9W1_9FUNG</name>
<dbReference type="InterPro" id="IPR036412">
    <property type="entry name" value="HAD-like_sf"/>
</dbReference>
<evidence type="ECO:0000313" key="3">
    <source>
        <dbReference type="Proteomes" id="UP001211907"/>
    </source>
</evidence>
<dbReference type="Gene3D" id="3.30.1240.10">
    <property type="match status" value="1"/>
</dbReference>
<feature type="compositionally biased region" description="Low complexity" evidence="1">
    <location>
        <begin position="78"/>
        <end position="99"/>
    </location>
</feature>
<dbReference type="SFLD" id="SFLDG01140">
    <property type="entry name" value="C2.B:_Phosphomannomutase_and_P"/>
    <property type="match status" value="1"/>
</dbReference>
<sequence>MVYSLLALDLDGTLLNKAGVVTARTVAALQRVRAAGAAVALCSGRASYSMRGVEAQLGFAPFVVSFNGAVVHAPPRPSDNAKSSDNSADNSSDSPDNNAKTLLFRNEMTPAQVSQVLQAANAMRRAVNYYGPDSIYCVVTSDEQRALAHRYHLLTGATYEFIDDYSIIQTLPPKMLIFGHDPDIMIKYLRENTSGLALIKDDWFVECLPPDMNKGVGFTKLCQALNIPIEQTIAFGDGWNDMEFIAAAGTGIAMKNARQELKDIASRITEFTNDEEGLAIELENFLSKGLFGPKN</sequence>
<reference evidence="2" key="1">
    <citation type="submission" date="2020-05" db="EMBL/GenBank/DDBJ databases">
        <title>Phylogenomic resolution of chytrid fungi.</title>
        <authorList>
            <person name="Stajich J.E."/>
            <person name="Amses K."/>
            <person name="Simmons R."/>
            <person name="Seto K."/>
            <person name="Myers J."/>
            <person name="Bonds A."/>
            <person name="Quandt C.A."/>
            <person name="Barry K."/>
            <person name="Liu P."/>
            <person name="Grigoriev I."/>
            <person name="Longcore J.E."/>
            <person name="James T.Y."/>
        </authorList>
    </citation>
    <scope>NUCLEOTIDE SEQUENCE</scope>
    <source>
        <strain evidence="2">JEL0513</strain>
    </source>
</reference>
<evidence type="ECO:0000256" key="1">
    <source>
        <dbReference type="SAM" id="MobiDB-lite"/>
    </source>
</evidence>
<gene>
    <name evidence="2" type="ORF">HK100_004460</name>
</gene>
<organism evidence="2 3">
    <name type="scientific">Physocladia obscura</name>
    <dbReference type="NCBI Taxonomy" id="109957"/>
    <lineage>
        <taxon>Eukaryota</taxon>
        <taxon>Fungi</taxon>
        <taxon>Fungi incertae sedis</taxon>
        <taxon>Chytridiomycota</taxon>
        <taxon>Chytridiomycota incertae sedis</taxon>
        <taxon>Chytridiomycetes</taxon>
        <taxon>Chytridiales</taxon>
        <taxon>Chytriomycetaceae</taxon>
        <taxon>Physocladia</taxon>
    </lineage>
</organism>
<dbReference type="Proteomes" id="UP001211907">
    <property type="component" value="Unassembled WGS sequence"/>
</dbReference>
<keyword evidence="3" id="KW-1185">Reference proteome</keyword>
<dbReference type="Gene3D" id="3.40.50.1000">
    <property type="entry name" value="HAD superfamily/HAD-like"/>
    <property type="match status" value="1"/>
</dbReference>
<dbReference type="AlphaFoldDB" id="A0AAD5T9W1"/>
<dbReference type="EMBL" id="JADGJH010000022">
    <property type="protein sequence ID" value="KAJ3141979.1"/>
    <property type="molecule type" value="Genomic_DNA"/>
</dbReference>
<dbReference type="NCBIfam" id="TIGR01484">
    <property type="entry name" value="HAD-SF-IIB"/>
    <property type="match status" value="1"/>
</dbReference>
<dbReference type="PANTHER" id="PTHR10000:SF8">
    <property type="entry name" value="HAD SUPERFAMILY HYDROLASE-LIKE, TYPE 3"/>
    <property type="match status" value="1"/>
</dbReference>